<evidence type="ECO:0000313" key="2">
    <source>
        <dbReference type="EMBL" id="GAA1392640.1"/>
    </source>
</evidence>
<evidence type="ECO:0000256" key="1">
    <source>
        <dbReference type="SAM" id="MobiDB-lite"/>
    </source>
</evidence>
<proteinExistence type="predicted"/>
<name>A0ABP4IQK6_9ACTN</name>
<feature type="compositionally biased region" description="Polar residues" evidence="1">
    <location>
        <begin position="111"/>
        <end position="121"/>
    </location>
</feature>
<organism evidence="2 3">
    <name type="scientific">Kitasatospora putterlickiae</name>
    <dbReference type="NCBI Taxonomy" id="221725"/>
    <lineage>
        <taxon>Bacteria</taxon>
        <taxon>Bacillati</taxon>
        <taxon>Actinomycetota</taxon>
        <taxon>Actinomycetes</taxon>
        <taxon>Kitasatosporales</taxon>
        <taxon>Streptomycetaceae</taxon>
        <taxon>Kitasatospora</taxon>
    </lineage>
</organism>
<feature type="region of interest" description="Disordered" evidence="1">
    <location>
        <begin position="1"/>
        <end position="262"/>
    </location>
</feature>
<protein>
    <recommendedName>
        <fullName evidence="4">DUF5709 domain-containing protein</fullName>
    </recommendedName>
</protein>
<feature type="compositionally biased region" description="Basic and acidic residues" evidence="1">
    <location>
        <begin position="201"/>
        <end position="235"/>
    </location>
</feature>
<feature type="compositionally biased region" description="Basic and acidic residues" evidence="1">
    <location>
        <begin position="54"/>
        <end position="70"/>
    </location>
</feature>
<feature type="compositionally biased region" description="Basic and acidic residues" evidence="1">
    <location>
        <begin position="1"/>
        <end position="18"/>
    </location>
</feature>
<keyword evidence="3" id="KW-1185">Reference proteome</keyword>
<sequence>MTESSRERPPHDTADPQRRPAPIGKGGTPNVAGGDEQRPEIAEGPVPGVGPGEDYARPEHRAPLDVDPPPRDGPGYGTDGQPPVWEPGTGPRGHDPGAPPEDEGIPDLQDGSPSQQWSGDPQVQAVPGDAPVAVESFGTTGAEQAAGESLDARLAQEEPEADEVAGSPEPAAGRLDPLDPHSDLRAAAVPDDTAGLSAEEESVRIRRDDAEREDTDQGHADREGTAPGGAEDRTEWPGIETPEEVEGATGREDAEGDVPGIG</sequence>
<dbReference type="RefSeq" id="WP_344333047.1">
    <property type="nucleotide sequence ID" value="NZ_BAAAKJ010000126.1"/>
</dbReference>
<comment type="caution">
    <text evidence="2">The sequence shown here is derived from an EMBL/GenBank/DDBJ whole genome shotgun (WGS) entry which is preliminary data.</text>
</comment>
<gene>
    <name evidence="2" type="ORF">GCM10009639_24630</name>
</gene>
<accession>A0ABP4IQK6</accession>
<evidence type="ECO:0008006" key="4">
    <source>
        <dbReference type="Google" id="ProtNLM"/>
    </source>
</evidence>
<reference evidence="3" key="1">
    <citation type="journal article" date="2019" name="Int. J. Syst. Evol. Microbiol.">
        <title>The Global Catalogue of Microorganisms (GCM) 10K type strain sequencing project: providing services to taxonomists for standard genome sequencing and annotation.</title>
        <authorList>
            <consortium name="The Broad Institute Genomics Platform"/>
            <consortium name="The Broad Institute Genome Sequencing Center for Infectious Disease"/>
            <person name="Wu L."/>
            <person name="Ma J."/>
        </authorList>
    </citation>
    <scope>NUCLEOTIDE SEQUENCE [LARGE SCALE GENOMIC DNA]</scope>
    <source>
        <strain evidence="3">JCM 12393</strain>
    </source>
</reference>
<evidence type="ECO:0000313" key="3">
    <source>
        <dbReference type="Proteomes" id="UP001499863"/>
    </source>
</evidence>
<dbReference type="EMBL" id="BAAAKJ010000126">
    <property type="protein sequence ID" value="GAA1392640.1"/>
    <property type="molecule type" value="Genomic_DNA"/>
</dbReference>
<dbReference type="Proteomes" id="UP001499863">
    <property type="component" value="Unassembled WGS sequence"/>
</dbReference>